<organism evidence="3 5">
    <name type="scientific">Thalassospira marina</name>
    <dbReference type="NCBI Taxonomy" id="2048283"/>
    <lineage>
        <taxon>Bacteria</taxon>
        <taxon>Pseudomonadati</taxon>
        <taxon>Pseudomonadota</taxon>
        <taxon>Alphaproteobacteria</taxon>
        <taxon>Rhodospirillales</taxon>
        <taxon>Thalassospiraceae</taxon>
        <taxon>Thalassospira</taxon>
    </lineage>
</organism>
<dbReference type="InterPro" id="IPR036873">
    <property type="entry name" value="Rhodanese-like_dom_sf"/>
</dbReference>
<dbReference type="PANTHER" id="PTHR43031:SF17">
    <property type="entry name" value="SULFURTRANSFERASE YTWF-RELATED"/>
    <property type="match status" value="1"/>
</dbReference>
<evidence type="ECO:0000313" key="4">
    <source>
        <dbReference type="Proteomes" id="UP000233458"/>
    </source>
</evidence>
<dbReference type="PROSITE" id="PS50206">
    <property type="entry name" value="RHODANESE_3"/>
    <property type="match status" value="1"/>
</dbReference>
<dbReference type="RefSeq" id="WP_101265848.1">
    <property type="nucleotide sequence ID" value="NZ_CP024199.1"/>
</dbReference>
<dbReference type="SUPFAM" id="SSF52821">
    <property type="entry name" value="Rhodanese/Cell cycle control phosphatase"/>
    <property type="match status" value="1"/>
</dbReference>
<dbReference type="GO" id="GO:0016740">
    <property type="term" value="F:transferase activity"/>
    <property type="evidence" value="ECO:0007669"/>
    <property type="project" value="UniProtKB-KW"/>
</dbReference>
<feature type="domain" description="Rhodanese" evidence="1">
    <location>
        <begin position="20"/>
        <end position="104"/>
    </location>
</feature>
<evidence type="ECO:0000313" key="2">
    <source>
        <dbReference type="EMBL" id="AUG52841.1"/>
    </source>
</evidence>
<keyword evidence="3" id="KW-0808">Transferase</keyword>
<dbReference type="SMART" id="SM00450">
    <property type="entry name" value="RHOD"/>
    <property type="match status" value="1"/>
</dbReference>
<dbReference type="InterPro" id="IPR050229">
    <property type="entry name" value="GlpE_sulfurtransferase"/>
</dbReference>
<dbReference type="Proteomes" id="UP000233597">
    <property type="component" value="Unassembled WGS sequence"/>
</dbReference>
<dbReference type="Proteomes" id="UP000233458">
    <property type="component" value="Chromosome"/>
</dbReference>
<evidence type="ECO:0000259" key="1">
    <source>
        <dbReference type="PROSITE" id="PS50206"/>
    </source>
</evidence>
<dbReference type="InterPro" id="IPR001763">
    <property type="entry name" value="Rhodanese-like_dom"/>
</dbReference>
<reference evidence="3 5" key="1">
    <citation type="submission" date="2017-09" db="EMBL/GenBank/DDBJ databases">
        <title>Biodiversity and function of Thalassospira species in the particle-attached aromatic-hydrocarbon-degrading consortia from the surface seawater of the South China Sea.</title>
        <authorList>
            <person name="Dong C."/>
            <person name="Liu R."/>
            <person name="Shao Z."/>
        </authorList>
    </citation>
    <scope>NUCLEOTIDE SEQUENCE [LARGE SCALE GENOMIC DNA]</scope>
    <source>
        <strain evidence="3 5">CSC1P2</strain>
    </source>
</reference>
<accession>A0A2N3KVB7</accession>
<dbReference type="EMBL" id="NWTK01000005">
    <property type="protein sequence ID" value="PKR54519.1"/>
    <property type="molecule type" value="Genomic_DNA"/>
</dbReference>
<name>A0A2N3KVB7_9PROT</name>
<dbReference type="AlphaFoldDB" id="A0A2N3KVB7"/>
<dbReference type="PANTHER" id="PTHR43031">
    <property type="entry name" value="FAD-DEPENDENT OXIDOREDUCTASE"/>
    <property type="match status" value="1"/>
</dbReference>
<dbReference type="OrthoDB" id="9807812at2"/>
<dbReference type="KEGG" id="thac:CSC3H3_09080"/>
<evidence type="ECO:0000313" key="3">
    <source>
        <dbReference type="EMBL" id="PKR54519.1"/>
    </source>
</evidence>
<gene>
    <name evidence="3" type="ORF">COO20_09320</name>
    <name evidence="2" type="ORF">CSC3H3_09080</name>
</gene>
<keyword evidence="4" id="KW-1185">Reference proteome</keyword>
<reference evidence="2 4" key="2">
    <citation type="submission" date="2017-10" db="EMBL/GenBank/DDBJ databases">
        <title>Biodiversity and function of Thalassospira species in the particle-attached aromatic-hydrocarbon-degrading consortia from the surface seawater of the China South Sea.</title>
        <authorList>
            <person name="Dong C."/>
            <person name="Liu R."/>
            <person name="Shao Z."/>
        </authorList>
    </citation>
    <scope>NUCLEOTIDE SEQUENCE [LARGE SCALE GENOMIC DNA]</scope>
    <source>
        <strain evidence="2 4">CSC3H3</strain>
    </source>
</reference>
<proteinExistence type="predicted"/>
<sequence length="107" mass="11987">MVRDISCQEVASMIETSVPFTLVDVREAWELEICSIEGALHIPLGDIARRFDEIDTSKPVALLCHHGVRSRHAAMFLVSRGMTDIFNIAGGIEKWALDIAPEMSRYE</sequence>
<dbReference type="EMBL" id="CP024199">
    <property type="protein sequence ID" value="AUG52841.1"/>
    <property type="molecule type" value="Genomic_DNA"/>
</dbReference>
<dbReference type="Gene3D" id="3.40.250.10">
    <property type="entry name" value="Rhodanese-like domain"/>
    <property type="match status" value="1"/>
</dbReference>
<dbReference type="Pfam" id="PF00581">
    <property type="entry name" value="Rhodanese"/>
    <property type="match status" value="1"/>
</dbReference>
<protein>
    <submittedName>
        <fullName evidence="3">Sulfurtransferase</fullName>
    </submittedName>
</protein>
<evidence type="ECO:0000313" key="5">
    <source>
        <dbReference type="Proteomes" id="UP000233597"/>
    </source>
</evidence>